<keyword evidence="1" id="KW-0732">Signal</keyword>
<protein>
    <recommendedName>
        <fullName evidence="4">Secreted protein</fullName>
    </recommendedName>
</protein>
<sequence length="253" mass="26678">MRRHPPKPGATGRRARRALCAAAAAVLVAATSTTPAYAADNGRHNEDWVYRSDSLCLLVYAEMLDLSDGNAGSYQTSAANVYGPNNGIPCGRGWAVPAGNLAIRQVVLVYNLNTQVWGACPGLDSGLHYTPNTTSHADWYMWSGEGSNPAPCGTAWYATLAFGYVWDGGWYGGSLPSGNVWLTSKYGLQAKTPQAQPPRPSWITGTGAVDPSRLPDRLPLIGADGEPIRTGSGAVATIDTATMFGPPSQPPSK</sequence>
<dbReference type="PROSITE" id="PS51318">
    <property type="entry name" value="TAT"/>
    <property type="match status" value="1"/>
</dbReference>
<evidence type="ECO:0000313" key="2">
    <source>
        <dbReference type="EMBL" id="MFB9204655.1"/>
    </source>
</evidence>
<proteinExistence type="predicted"/>
<feature type="chain" id="PRO_5045257792" description="Secreted protein" evidence="1">
    <location>
        <begin position="39"/>
        <end position="253"/>
    </location>
</feature>
<evidence type="ECO:0000256" key="1">
    <source>
        <dbReference type="SAM" id="SignalP"/>
    </source>
</evidence>
<dbReference type="RefSeq" id="WP_189653803.1">
    <property type="nucleotide sequence ID" value="NZ_BMRC01000049.1"/>
</dbReference>
<feature type="signal peptide" evidence="1">
    <location>
        <begin position="1"/>
        <end position="38"/>
    </location>
</feature>
<comment type="caution">
    <text evidence="2">The sequence shown here is derived from an EMBL/GenBank/DDBJ whole genome shotgun (WGS) entry which is preliminary data.</text>
</comment>
<gene>
    <name evidence="2" type="ORF">ACFFV7_25915</name>
</gene>
<organism evidence="2 3">
    <name type="scientific">Nonomuraea spiralis</name>
    <dbReference type="NCBI Taxonomy" id="46182"/>
    <lineage>
        <taxon>Bacteria</taxon>
        <taxon>Bacillati</taxon>
        <taxon>Actinomycetota</taxon>
        <taxon>Actinomycetes</taxon>
        <taxon>Streptosporangiales</taxon>
        <taxon>Streptosporangiaceae</taxon>
        <taxon>Nonomuraea</taxon>
    </lineage>
</organism>
<keyword evidence="3" id="KW-1185">Reference proteome</keyword>
<name>A0ABV5IKR2_9ACTN</name>
<dbReference type="Proteomes" id="UP001589647">
    <property type="component" value="Unassembled WGS sequence"/>
</dbReference>
<dbReference type="InterPro" id="IPR006311">
    <property type="entry name" value="TAT_signal"/>
</dbReference>
<reference evidence="2 3" key="1">
    <citation type="submission" date="2024-09" db="EMBL/GenBank/DDBJ databases">
        <authorList>
            <person name="Sun Q."/>
            <person name="Mori K."/>
        </authorList>
    </citation>
    <scope>NUCLEOTIDE SEQUENCE [LARGE SCALE GENOMIC DNA]</scope>
    <source>
        <strain evidence="2 3">CCM 3426</strain>
    </source>
</reference>
<accession>A0ABV5IKR2</accession>
<evidence type="ECO:0008006" key="4">
    <source>
        <dbReference type="Google" id="ProtNLM"/>
    </source>
</evidence>
<dbReference type="EMBL" id="JBHMEI010000019">
    <property type="protein sequence ID" value="MFB9204655.1"/>
    <property type="molecule type" value="Genomic_DNA"/>
</dbReference>
<evidence type="ECO:0000313" key="3">
    <source>
        <dbReference type="Proteomes" id="UP001589647"/>
    </source>
</evidence>